<evidence type="ECO:0000313" key="4">
    <source>
        <dbReference type="EMBL" id="MED6213019.1"/>
    </source>
</evidence>
<keyword evidence="5" id="KW-1185">Reference proteome</keyword>
<evidence type="ECO:0000256" key="3">
    <source>
        <dbReference type="SAM" id="SignalP"/>
    </source>
</evidence>
<dbReference type="InterPro" id="IPR036514">
    <property type="entry name" value="SGNH_hydro_sf"/>
</dbReference>
<feature type="signal peptide" evidence="3">
    <location>
        <begin position="1"/>
        <end position="26"/>
    </location>
</feature>
<keyword evidence="3" id="KW-0732">Signal</keyword>
<name>A0ABU6YS53_9FABA</name>
<protein>
    <recommendedName>
        <fullName evidence="6">GDSL esterase/lipase</fullName>
    </recommendedName>
</protein>
<dbReference type="PANTHER" id="PTHR22835:SF670">
    <property type="entry name" value="GDSL-LIKE LIPASE_ACYLHYDROLASE"/>
    <property type="match status" value="1"/>
</dbReference>
<evidence type="ECO:0000313" key="5">
    <source>
        <dbReference type="Proteomes" id="UP001341840"/>
    </source>
</evidence>
<comment type="similarity">
    <text evidence="1">Belongs to the 'GDSL' lipolytic enzyme family.</text>
</comment>
<dbReference type="Gene3D" id="3.40.50.1110">
    <property type="entry name" value="SGNH hydrolase"/>
    <property type="match status" value="1"/>
</dbReference>
<keyword evidence="2" id="KW-0325">Glycoprotein</keyword>
<evidence type="ECO:0000256" key="1">
    <source>
        <dbReference type="ARBA" id="ARBA00008668"/>
    </source>
</evidence>
<evidence type="ECO:0008006" key="6">
    <source>
        <dbReference type="Google" id="ProtNLM"/>
    </source>
</evidence>
<feature type="chain" id="PRO_5046041089" description="GDSL esterase/lipase" evidence="3">
    <location>
        <begin position="27"/>
        <end position="271"/>
    </location>
</feature>
<dbReference type="PANTHER" id="PTHR22835">
    <property type="entry name" value="ZINC FINGER FYVE DOMAIN CONTAINING PROTEIN"/>
    <property type="match status" value="1"/>
</dbReference>
<proteinExistence type="inferred from homology"/>
<comment type="caution">
    <text evidence="4">The sequence shown here is derived from an EMBL/GenBank/DDBJ whole genome shotgun (WGS) entry which is preliminary data.</text>
</comment>
<dbReference type="Proteomes" id="UP001341840">
    <property type="component" value="Unassembled WGS sequence"/>
</dbReference>
<dbReference type="InterPro" id="IPR001087">
    <property type="entry name" value="GDSL"/>
</dbReference>
<organism evidence="4 5">
    <name type="scientific">Stylosanthes scabra</name>
    <dbReference type="NCBI Taxonomy" id="79078"/>
    <lineage>
        <taxon>Eukaryota</taxon>
        <taxon>Viridiplantae</taxon>
        <taxon>Streptophyta</taxon>
        <taxon>Embryophyta</taxon>
        <taxon>Tracheophyta</taxon>
        <taxon>Spermatophyta</taxon>
        <taxon>Magnoliopsida</taxon>
        <taxon>eudicotyledons</taxon>
        <taxon>Gunneridae</taxon>
        <taxon>Pentapetalae</taxon>
        <taxon>rosids</taxon>
        <taxon>fabids</taxon>
        <taxon>Fabales</taxon>
        <taxon>Fabaceae</taxon>
        <taxon>Papilionoideae</taxon>
        <taxon>50 kb inversion clade</taxon>
        <taxon>dalbergioids sensu lato</taxon>
        <taxon>Dalbergieae</taxon>
        <taxon>Pterocarpus clade</taxon>
        <taxon>Stylosanthes</taxon>
    </lineage>
</organism>
<evidence type="ECO:0000256" key="2">
    <source>
        <dbReference type="ARBA" id="ARBA00023180"/>
    </source>
</evidence>
<dbReference type="EMBL" id="JASCZI010243311">
    <property type="protein sequence ID" value="MED6213019.1"/>
    <property type="molecule type" value="Genomic_DNA"/>
</dbReference>
<dbReference type="Pfam" id="PF00657">
    <property type="entry name" value="Lipase_GDSL"/>
    <property type="match status" value="1"/>
</dbReference>
<reference evidence="4 5" key="1">
    <citation type="journal article" date="2023" name="Plants (Basel)">
        <title>Bridging the Gap: Combining Genomics and Transcriptomics Approaches to Understand Stylosanthes scabra, an Orphan Legume from the Brazilian Caatinga.</title>
        <authorList>
            <person name="Ferreira-Neto J.R.C."/>
            <person name="da Silva M.D."/>
            <person name="Binneck E."/>
            <person name="de Melo N.F."/>
            <person name="da Silva R.H."/>
            <person name="de Melo A.L.T.M."/>
            <person name="Pandolfi V."/>
            <person name="Bustamante F.O."/>
            <person name="Brasileiro-Vidal A.C."/>
            <person name="Benko-Iseppon A.M."/>
        </authorList>
    </citation>
    <scope>NUCLEOTIDE SEQUENCE [LARGE SCALE GENOMIC DNA]</scope>
    <source>
        <tissue evidence="4">Leaves</tissue>
    </source>
</reference>
<gene>
    <name evidence="4" type="ORF">PIB30_089196</name>
</gene>
<sequence length="271" mass="30703">MATSSSIWFLTVAAFLLLHVMPPAAASIRNHYCYRRIYSFGDSIADTGNLYYDTDTDNIPATQFLVLNLPYGETFFHHPTGRWCDGRLIIDFFAEHMGIPLVKPYLGIKNGNIRDWNPMEEGLNFAVGGATALNTTFFAEKGITEDCKEFLGSSLFFVGEIGGNDFNNPLFQRKNIEEVKTYVPLVINEISLTIKKLIDLGARTLVIPGNFPIGCNAIYLMMFHTQNVEEYDQAGCLKWLNNFAEYYNKNLYAELNQLQVLHPHVNIIYAD</sequence>
<accession>A0ABU6YS53</accession>